<evidence type="ECO:0000259" key="14">
    <source>
        <dbReference type="PROSITE" id="PS50035"/>
    </source>
</evidence>
<keyword evidence="4" id="KW-0808">Transferase</keyword>
<evidence type="ECO:0000256" key="7">
    <source>
        <dbReference type="ARBA" id="ARBA00022989"/>
    </source>
</evidence>
<keyword evidence="9 13" id="KW-0472">Membrane</keyword>
<keyword evidence="7 13" id="KW-1133">Transmembrane helix</keyword>
<evidence type="ECO:0000256" key="10">
    <source>
        <dbReference type="ARBA" id="ARBA00023209"/>
    </source>
</evidence>
<evidence type="ECO:0000256" key="3">
    <source>
        <dbReference type="ARBA" id="ARBA00022516"/>
    </source>
</evidence>
<protein>
    <recommendedName>
        <fullName evidence="12">Cardiolipin synthase</fullName>
        <ecNumber evidence="12">2.7.8.-</ecNumber>
    </recommendedName>
</protein>
<keyword evidence="16" id="KW-1185">Reference proteome</keyword>
<dbReference type="PANTHER" id="PTHR21248:SF22">
    <property type="entry name" value="PHOSPHOLIPASE D"/>
    <property type="match status" value="1"/>
</dbReference>
<keyword evidence="2" id="KW-1003">Cell membrane</keyword>
<keyword evidence="11" id="KW-1208">Phospholipid metabolism</keyword>
<dbReference type="NCBIfam" id="TIGR04265">
    <property type="entry name" value="bac_cardiolipin"/>
    <property type="match status" value="1"/>
</dbReference>
<keyword evidence="3" id="KW-0444">Lipid biosynthesis</keyword>
<feature type="domain" description="PLD phosphodiesterase" evidence="14">
    <location>
        <begin position="217"/>
        <end position="244"/>
    </location>
</feature>
<dbReference type="EC" id="2.7.8.-" evidence="12"/>
<dbReference type="EMBL" id="BOVJ01000018">
    <property type="protein sequence ID" value="GIQ62032.1"/>
    <property type="molecule type" value="Genomic_DNA"/>
</dbReference>
<dbReference type="Pfam" id="PF13091">
    <property type="entry name" value="PLDc_2"/>
    <property type="match status" value="2"/>
</dbReference>
<gene>
    <name evidence="15" type="primary">cls</name>
    <name evidence="15" type="ORF">PACILC2_06000</name>
</gene>
<evidence type="ECO:0000256" key="9">
    <source>
        <dbReference type="ARBA" id="ARBA00023136"/>
    </source>
</evidence>
<evidence type="ECO:0000256" key="13">
    <source>
        <dbReference type="SAM" id="Phobius"/>
    </source>
</evidence>
<comment type="caution">
    <text evidence="15">The sequence shown here is derived from an EMBL/GenBank/DDBJ whole genome shotgun (WGS) entry which is preliminary data.</text>
</comment>
<sequence>MNTVPNLYSLLMVINLFLAVTIIFLERRNASATWAWLMVLFFLPALGFLLYLMLGQSLSKRRYRKLVMETEKVLDSLIEDQRARMQSGDIRFADPAMAEYRDMIYLNMASDQALYTQNNRIEVFTDGISKFDALFADIEAAKDHIHLMYYIVRDDRLGRKLIETLTRKAREGVKVRFLYDDIGSIRLQRKFFRSFQEAGGEAVAFFPSRIPFFNFKLNFRNHRKLAIIDGKWGYIGGFNVGDEYLGMDERFGEWRDTHLKVTGSAVQMIQTLFLADWNLASGQNIAFEARYFPPPPEQERGTVGMQIVSSGPDSEWQQIKDSYIKMIYAAKKRVCLQTPYFVPDEALLTALRTAAMSGVEVEVMIPSKRDHFSCTGRPVPTSATCSPAGPAVFCTIKGFCTPK</sequence>
<reference evidence="15 16" key="1">
    <citation type="submission" date="2021-04" db="EMBL/GenBank/DDBJ databases">
        <title>Draft genome sequence of Paenibacillus cisolokensis, LC2-13A.</title>
        <authorList>
            <person name="Uke A."/>
            <person name="Chhe C."/>
            <person name="Baramee S."/>
            <person name="Kosugi A."/>
        </authorList>
    </citation>
    <scope>NUCLEOTIDE SEQUENCE [LARGE SCALE GENOMIC DNA]</scope>
    <source>
        <strain evidence="15 16">LC2-13A</strain>
    </source>
</reference>
<evidence type="ECO:0000313" key="16">
    <source>
        <dbReference type="Proteomes" id="UP000680304"/>
    </source>
</evidence>
<dbReference type="SMART" id="SM00155">
    <property type="entry name" value="PLDc"/>
    <property type="match status" value="1"/>
</dbReference>
<keyword evidence="5 13" id="KW-0812">Transmembrane</keyword>
<dbReference type="InterPro" id="IPR001736">
    <property type="entry name" value="PLipase_D/transphosphatidylase"/>
</dbReference>
<evidence type="ECO:0000256" key="8">
    <source>
        <dbReference type="ARBA" id="ARBA00023098"/>
    </source>
</evidence>
<name>A0ABQ4N1K5_9BACL</name>
<keyword evidence="10" id="KW-0594">Phospholipid biosynthesis</keyword>
<dbReference type="Pfam" id="PF13396">
    <property type="entry name" value="PLDc_N"/>
    <property type="match status" value="1"/>
</dbReference>
<accession>A0ABQ4N1K5</accession>
<keyword evidence="6" id="KW-0677">Repeat</keyword>
<dbReference type="Proteomes" id="UP000680304">
    <property type="component" value="Unassembled WGS sequence"/>
</dbReference>
<feature type="transmembrane region" description="Helical" evidence="13">
    <location>
        <begin position="31"/>
        <end position="54"/>
    </location>
</feature>
<evidence type="ECO:0000313" key="15">
    <source>
        <dbReference type="EMBL" id="GIQ62032.1"/>
    </source>
</evidence>
<proteinExistence type="predicted"/>
<dbReference type="InterPro" id="IPR025202">
    <property type="entry name" value="PLD-like_dom"/>
</dbReference>
<dbReference type="PROSITE" id="PS50035">
    <property type="entry name" value="PLD"/>
    <property type="match status" value="1"/>
</dbReference>
<keyword evidence="8" id="KW-0443">Lipid metabolism</keyword>
<evidence type="ECO:0000256" key="12">
    <source>
        <dbReference type="NCBIfam" id="TIGR04265"/>
    </source>
</evidence>
<dbReference type="PANTHER" id="PTHR21248">
    <property type="entry name" value="CARDIOLIPIN SYNTHASE"/>
    <property type="match status" value="1"/>
</dbReference>
<evidence type="ECO:0000256" key="4">
    <source>
        <dbReference type="ARBA" id="ARBA00022679"/>
    </source>
</evidence>
<evidence type="ECO:0000256" key="5">
    <source>
        <dbReference type="ARBA" id="ARBA00022692"/>
    </source>
</evidence>
<evidence type="ECO:0000256" key="2">
    <source>
        <dbReference type="ARBA" id="ARBA00022475"/>
    </source>
</evidence>
<dbReference type="InterPro" id="IPR022924">
    <property type="entry name" value="Cardiolipin_synthase"/>
</dbReference>
<comment type="subcellular location">
    <subcellularLocation>
        <location evidence="1">Cell membrane</location>
        <topology evidence="1">Multi-pass membrane protein</topology>
    </subcellularLocation>
</comment>
<dbReference type="Gene3D" id="3.30.870.10">
    <property type="entry name" value="Endonuclease Chain A"/>
    <property type="match status" value="2"/>
</dbReference>
<dbReference type="InterPro" id="IPR027379">
    <property type="entry name" value="CLS_N"/>
</dbReference>
<evidence type="ECO:0000256" key="11">
    <source>
        <dbReference type="ARBA" id="ARBA00023264"/>
    </source>
</evidence>
<evidence type="ECO:0000256" key="1">
    <source>
        <dbReference type="ARBA" id="ARBA00004651"/>
    </source>
</evidence>
<dbReference type="SUPFAM" id="SSF56024">
    <property type="entry name" value="Phospholipase D/nuclease"/>
    <property type="match status" value="2"/>
</dbReference>
<feature type="transmembrane region" description="Helical" evidence="13">
    <location>
        <begin position="7"/>
        <end position="25"/>
    </location>
</feature>
<dbReference type="CDD" id="cd09110">
    <property type="entry name" value="PLDc_CLS_1"/>
    <property type="match status" value="1"/>
</dbReference>
<organism evidence="15 16">
    <name type="scientific">Paenibacillus cisolokensis</name>
    <dbReference type="NCBI Taxonomy" id="1658519"/>
    <lineage>
        <taxon>Bacteria</taxon>
        <taxon>Bacillati</taxon>
        <taxon>Bacillota</taxon>
        <taxon>Bacilli</taxon>
        <taxon>Bacillales</taxon>
        <taxon>Paenibacillaceae</taxon>
        <taxon>Paenibacillus</taxon>
    </lineage>
</organism>
<evidence type="ECO:0000256" key="6">
    <source>
        <dbReference type="ARBA" id="ARBA00022737"/>
    </source>
</evidence>